<keyword evidence="4" id="KW-1185">Reference proteome</keyword>
<sequence length="926" mass="102547">MLNGPLNMTLDFNFIATSTERLSPPLMALSPRIPLLEHDLGDHLYTMWNLFAQCPESLENGKRLENITWRLMSRQYIPSKIQTPENKLLHIASYPSINDVPALVATRGSLDSLVESSPERKEPYVNSRQIPQTTATTPTARSRKALSNTTFVQSNQYQQVFSQENINQVVTLFKQGPELNLKEFKEKYQTYKKPKFKEEKAKPKASKSKSLFKPKLTKSIKSKSKVNLKSNVKTLRPTRKELEPLQGSGVPVYEPEGLDEGSQHQKLTLDDPYPPRSLLTPPQTSHENLDLVQDSELNSDSESEELSAKNRSTSVVRGFDLSNISVSFVRSRSKVDLAQKSKSLGDTTTTPGVKLTKMTPMTPLAKTKIISDPKPFILSEINPTVMETEAPKAVSIEAKPPFSPGLNSNSVRYFVKTNAKKNKSMFFIDSSASDSDESGLVGSTDSELETHSDVVDLPHNLLTFKTDFHQDQEPCNRLSPSGTHNDSSSDWDSIDEGDREEELGQSNFSIREESSLRPDARSSRLSMLLHHQVGNKRSSSAKPTKSIEEALPAKRSVSDQIVLARESPLNLLKSRGTPKSFSPTPPKQTNKQSTGKKESPNRPKDTIDPSSRGLYNSKSTTALSLLDTGALARVDAPDNFLEMGLVQLHSSSSAGASSKSSVNLRKIYGNGNHYGGNEALSLSSRSVSKLAKFGLKKLTTTFTHNDPKTNNSKTITCENQPSRSEGILFKTPKNNSQPSIIYNSPSPSTGTTTVRPSTTTTPISANPTTPTTATNIVSNPHDELGNELSDSLKRNIVLQRKLDETLQTRNVGRRKNTTVPTASKTVDDLEFECRNFRFANAANTDDETCDPGGLRRRHTSMDLTKPSKSKATLATVTRKTHINSEELDDEGKTNDIDTDDATVKNQWRTDMDMDEPADFDYHARGW</sequence>
<feature type="region of interest" description="Disordered" evidence="1">
    <location>
        <begin position="568"/>
        <end position="616"/>
    </location>
</feature>
<feature type="domain" description="Nitrogen regulatory protein areA GATA-like" evidence="2">
    <location>
        <begin position="47"/>
        <end position="74"/>
    </location>
</feature>
<feature type="region of interest" description="Disordered" evidence="1">
    <location>
        <begin position="432"/>
        <end position="452"/>
    </location>
</feature>
<dbReference type="GO" id="GO:0031930">
    <property type="term" value="P:mitochondria-nucleus signaling pathway"/>
    <property type="evidence" value="ECO:0007669"/>
    <property type="project" value="TreeGrafter"/>
</dbReference>
<proteinExistence type="predicted"/>
<dbReference type="GO" id="GO:0005737">
    <property type="term" value="C:cytoplasm"/>
    <property type="evidence" value="ECO:0007669"/>
    <property type="project" value="TreeGrafter"/>
</dbReference>
<dbReference type="InterPro" id="IPR013860">
    <property type="entry name" value="AreA_GATA"/>
</dbReference>
<dbReference type="PANTHER" id="PTHR28014:SF1">
    <property type="entry name" value="NEGATIVE REGULATOR OF RAS-CAMP PATHWAY"/>
    <property type="match status" value="1"/>
</dbReference>
<accession>A0A1E3PNV3</accession>
<feature type="compositionally biased region" description="Basic and acidic residues" evidence="1">
    <location>
        <begin position="595"/>
        <end position="607"/>
    </location>
</feature>
<evidence type="ECO:0000256" key="1">
    <source>
        <dbReference type="SAM" id="MobiDB-lite"/>
    </source>
</evidence>
<dbReference type="GO" id="GO:0000122">
    <property type="term" value="P:negative regulation of transcription by RNA polymerase II"/>
    <property type="evidence" value="ECO:0007669"/>
    <property type="project" value="TreeGrafter"/>
</dbReference>
<feature type="region of interest" description="Disordered" evidence="1">
    <location>
        <begin position="844"/>
        <end position="871"/>
    </location>
</feature>
<dbReference type="PANTHER" id="PTHR28014">
    <property type="entry name" value="NEGATIVE REGULATOR OF RAS-CAMP PATHWAY"/>
    <property type="match status" value="1"/>
</dbReference>
<evidence type="ECO:0000313" key="3">
    <source>
        <dbReference type="EMBL" id="ODQ67106.1"/>
    </source>
</evidence>
<dbReference type="InterPro" id="IPR053043">
    <property type="entry name" value="Ras-cAMP_regulatory"/>
</dbReference>
<gene>
    <name evidence="3" type="ORF">NADFUDRAFT_49549</name>
</gene>
<dbReference type="GO" id="GO:0006808">
    <property type="term" value="P:regulation of nitrogen utilization"/>
    <property type="evidence" value="ECO:0007669"/>
    <property type="project" value="TreeGrafter"/>
</dbReference>
<feature type="compositionally biased region" description="Basic residues" evidence="1">
    <location>
        <begin position="203"/>
        <end position="226"/>
    </location>
</feature>
<protein>
    <recommendedName>
        <fullName evidence="2">Nitrogen regulatory protein areA GATA-like domain-containing protein</fullName>
    </recommendedName>
</protein>
<feature type="compositionally biased region" description="Polar residues" evidence="1">
    <location>
        <begin position="732"/>
        <end position="743"/>
    </location>
</feature>
<feature type="compositionally biased region" description="Low complexity" evidence="1">
    <location>
        <begin position="128"/>
        <end position="140"/>
    </location>
</feature>
<feature type="compositionally biased region" description="Basic and acidic residues" evidence="1">
    <location>
        <begin position="510"/>
        <end position="522"/>
    </location>
</feature>
<feature type="compositionally biased region" description="Polar residues" evidence="1">
    <location>
        <begin position="577"/>
        <end position="593"/>
    </location>
</feature>
<evidence type="ECO:0000313" key="4">
    <source>
        <dbReference type="Proteomes" id="UP000095009"/>
    </source>
</evidence>
<dbReference type="Proteomes" id="UP000095009">
    <property type="component" value="Unassembled WGS sequence"/>
</dbReference>
<feature type="region of interest" description="Disordered" evidence="1">
    <location>
        <begin position="729"/>
        <end position="778"/>
    </location>
</feature>
<organism evidence="3 4">
    <name type="scientific">Nadsonia fulvescens var. elongata DSM 6958</name>
    <dbReference type="NCBI Taxonomy" id="857566"/>
    <lineage>
        <taxon>Eukaryota</taxon>
        <taxon>Fungi</taxon>
        <taxon>Dikarya</taxon>
        <taxon>Ascomycota</taxon>
        <taxon>Saccharomycotina</taxon>
        <taxon>Dipodascomycetes</taxon>
        <taxon>Dipodascales</taxon>
        <taxon>Dipodascales incertae sedis</taxon>
        <taxon>Nadsonia</taxon>
    </lineage>
</organism>
<feature type="compositionally biased region" description="Low complexity" evidence="1">
    <location>
        <begin position="744"/>
        <end position="776"/>
    </location>
</feature>
<feature type="compositionally biased region" description="Acidic residues" evidence="1">
    <location>
        <begin position="492"/>
        <end position="503"/>
    </location>
</feature>
<dbReference type="Pfam" id="PF08550">
    <property type="entry name" value="GATA_AreA"/>
    <property type="match status" value="1"/>
</dbReference>
<feature type="compositionally biased region" description="Polar residues" evidence="1">
    <location>
        <begin position="478"/>
        <end position="491"/>
    </location>
</feature>
<name>A0A1E3PNV3_9ASCO</name>
<dbReference type="AlphaFoldDB" id="A0A1E3PNV3"/>
<feature type="region of interest" description="Disordered" evidence="1">
    <location>
        <begin position="195"/>
        <end position="284"/>
    </location>
</feature>
<feature type="region of interest" description="Disordered" evidence="1">
    <location>
        <begin position="471"/>
        <end position="556"/>
    </location>
</feature>
<evidence type="ECO:0000259" key="2">
    <source>
        <dbReference type="Pfam" id="PF08550"/>
    </source>
</evidence>
<reference evidence="3 4" key="1">
    <citation type="journal article" date="2016" name="Proc. Natl. Acad. Sci. U.S.A.">
        <title>Comparative genomics of biotechnologically important yeasts.</title>
        <authorList>
            <person name="Riley R."/>
            <person name="Haridas S."/>
            <person name="Wolfe K.H."/>
            <person name="Lopes M.R."/>
            <person name="Hittinger C.T."/>
            <person name="Goeker M."/>
            <person name="Salamov A.A."/>
            <person name="Wisecaver J.H."/>
            <person name="Long T.M."/>
            <person name="Calvey C.H."/>
            <person name="Aerts A.L."/>
            <person name="Barry K.W."/>
            <person name="Choi C."/>
            <person name="Clum A."/>
            <person name="Coughlan A.Y."/>
            <person name="Deshpande S."/>
            <person name="Douglass A.P."/>
            <person name="Hanson S.J."/>
            <person name="Klenk H.-P."/>
            <person name="LaButti K.M."/>
            <person name="Lapidus A."/>
            <person name="Lindquist E.A."/>
            <person name="Lipzen A.M."/>
            <person name="Meier-Kolthoff J.P."/>
            <person name="Ohm R.A."/>
            <person name="Otillar R.P."/>
            <person name="Pangilinan J.L."/>
            <person name="Peng Y."/>
            <person name="Rokas A."/>
            <person name="Rosa C.A."/>
            <person name="Scheuner C."/>
            <person name="Sibirny A.A."/>
            <person name="Slot J.C."/>
            <person name="Stielow J.B."/>
            <person name="Sun H."/>
            <person name="Kurtzman C.P."/>
            <person name="Blackwell M."/>
            <person name="Grigoriev I.V."/>
            <person name="Jeffries T.W."/>
        </authorList>
    </citation>
    <scope>NUCLEOTIDE SEQUENCE [LARGE SCALE GENOMIC DNA]</scope>
    <source>
        <strain evidence="3 4">DSM 6958</strain>
    </source>
</reference>
<dbReference type="EMBL" id="KV454407">
    <property type="protein sequence ID" value="ODQ67106.1"/>
    <property type="molecule type" value="Genomic_DNA"/>
</dbReference>
<feature type="region of interest" description="Disordered" evidence="1">
    <location>
        <begin position="115"/>
        <end position="144"/>
    </location>
</feature>
<dbReference type="OrthoDB" id="515401at2759"/>